<feature type="domain" description="SCP" evidence="1">
    <location>
        <begin position="46"/>
        <end position="165"/>
    </location>
</feature>
<evidence type="ECO:0000259" key="1">
    <source>
        <dbReference type="Pfam" id="PF00188"/>
    </source>
</evidence>
<dbReference type="Pfam" id="PF00188">
    <property type="entry name" value="CAP"/>
    <property type="match status" value="1"/>
</dbReference>
<dbReference type="InterPro" id="IPR035940">
    <property type="entry name" value="CAP_sf"/>
</dbReference>
<dbReference type="SUPFAM" id="SSF55797">
    <property type="entry name" value="PR-1-like"/>
    <property type="match status" value="1"/>
</dbReference>
<accession>A0A6S6SUS0</accession>
<dbReference type="CDD" id="cd05379">
    <property type="entry name" value="CAP_bacterial"/>
    <property type="match status" value="1"/>
</dbReference>
<dbReference type="InterPro" id="IPR014044">
    <property type="entry name" value="CAP_dom"/>
</dbReference>
<organism evidence="2">
    <name type="scientific">uncultured Thiotrichaceae bacterium</name>
    <dbReference type="NCBI Taxonomy" id="298394"/>
    <lineage>
        <taxon>Bacteria</taxon>
        <taxon>Pseudomonadati</taxon>
        <taxon>Pseudomonadota</taxon>
        <taxon>Gammaproteobacteria</taxon>
        <taxon>Thiotrichales</taxon>
        <taxon>Thiotrichaceae</taxon>
        <taxon>environmental samples</taxon>
    </lineage>
</organism>
<dbReference type="AlphaFoldDB" id="A0A6S6SUS0"/>
<reference evidence="2" key="1">
    <citation type="submission" date="2020-01" db="EMBL/GenBank/DDBJ databases">
        <authorList>
            <person name="Meier V. D."/>
            <person name="Meier V D."/>
        </authorList>
    </citation>
    <scope>NUCLEOTIDE SEQUENCE</scope>
    <source>
        <strain evidence="2">HLG_WM_MAG_07</strain>
    </source>
</reference>
<sequence length="487" mass="56196">MFATDDILTLCKTPLNGFIKMLTMSRISLFLLFIILSAPASADNALQYLNTLRQQAGMLLLKQESHLTTSATKHALYLARNKQGKIRSFYDAHIQNRNAPLFIGNNVSDRAKRMSYPHSVVSENISVGNSNVRDAIDLLMSGIYHRFGFLDFSIDEIGVGIKQSNYVFNMGRNDISRTCTNPGRNALSTQGYDCAGIPVTEQYWNKICKAIPQYARYEKPYDLKCANGNLLKQSYMTNFCRNPPESALFKGVGRFYELCDGRYQVDAHWFDQACHNDAARYQWDGNYYQVCQNKTRVHSEWFEERCQSSARHQRYTESGEFYDFCASKKKIRAEYYRKLNQQKYKKNPYYVVWPANNAQRVMTTFLEEFPDPLPDMSVSGYPLSLQFNPGLVNRISIKKFQLFRHHGGEKQSVNEVRFMHSKNDPNKKFTALQFAWFPLKPLAIRTRYSVNIEAVVDGQLKKITWHFKTGNGKNYGSDVIPAKYRGE</sequence>
<dbReference type="EMBL" id="CACVAY010000037">
    <property type="protein sequence ID" value="CAA6808564.1"/>
    <property type="molecule type" value="Genomic_DNA"/>
</dbReference>
<gene>
    <name evidence="2" type="ORF">HELGO_WM12801</name>
</gene>
<evidence type="ECO:0000313" key="2">
    <source>
        <dbReference type="EMBL" id="CAA6808564.1"/>
    </source>
</evidence>
<proteinExistence type="predicted"/>
<protein>
    <recommendedName>
        <fullName evidence="1">SCP domain-containing protein</fullName>
    </recommendedName>
</protein>
<dbReference type="Gene3D" id="3.40.33.10">
    <property type="entry name" value="CAP"/>
    <property type="match status" value="1"/>
</dbReference>
<name>A0A6S6SUS0_9GAMM</name>